<dbReference type="InterPro" id="IPR011067">
    <property type="entry name" value="Plasmid_toxin/cell-grow_inhib"/>
</dbReference>
<evidence type="ECO:0000313" key="1">
    <source>
        <dbReference type="EMBL" id="MEN2785233.1"/>
    </source>
</evidence>
<dbReference type="Proteomes" id="UP001404104">
    <property type="component" value="Unassembled WGS sequence"/>
</dbReference>
<dbReference type="Pfam" id="PF02452">
    <property type="entry name" value="PemK_toxin"/>
    <property type="match status" value="1"/>
</dbReference>
<keyword evidence="2" id="KW-1185">Reference proteome</keyword>
<dbReference type="RefSeq" id="WP_345862663.1">
    <property type="nucleotide sequence ID" value="NZ_JBDIMF010000001.1"/>
</dbReference>
<proteinExistence type="predicted"/>
<sequence length="110" mass="11960">MELRRGAIVLAAGPGDYSGKPRPFLIVQSDMFNETHASVTLCPMTGNVGGETLFRVPFAPSDATGLAGESEAQIDKVQSLRRERIVKLLGYAPATTMEQVDQALRRWLAL</sequence>
<dbReference type="EMBL" id="JBDIMF010000001">
    <property type="protein sequence ID" value="MEN2785233.1"/>
    <property type="molecule type" value="Genomic_DNA"/>
</dbReference>
<dbReference type="InterPro" id="IPR003477">
    <property type="entry name" value="PemK-like"/>
</dbReference>
<dbReference type="GO" id="GO:0016787">
    <property type="term" value="F:hydrolase activity"/>
    <property type="evidence" value="ECO:0007669"/>
    <property type="project" value="UniProtKB-KW"/>
</dbReference>
<evidence type="ECO:0000313" key="2">
    <source>
        <dbReference type="Proteomes" id="UP001404104"/>
    </source>
</evidence>
<gene>
    <name evidence="1" type="ORF">ABC969_02225</name>
</gene>
<comment type="caution">
    <text evidence="1">The sequence shown here is derived from an EMBL/GenBank/DDBJ whole genome shotgun (WGS) entry which is preliminary data.</text>
</comment>
<reference evidence="1 2" key="1">
    <citation type="submission" date="2024-05" db="EMBL/GenBank/DDBJ databases">
        <authorList>
            <person name="Liu Q."/>
            <person name="Xin Y.-H."/>
        </authorList>
    </citation>
    <scope>NUCLEOTIDE SEQUENCE [LARGE SCALE GENOMIC DNA]</scope>
    <source>
        <strain evidence="1 2">CGMCC 1.15349</strain>
    </source>
</reference>
<dbReference type="EC" id="3.1.-.-" evidence="1"/>
<organism evidence="1 2">
    <name type="scientific">Sphingomonas qilianensis</name>
    <dbReference type="NCBI Taxonomy" id="1736690"/>
    <lineage>
        <taxon>Bacteria</taxon>
        <taxon>Pseudomonadati</taxon>
        <taxon>Pseudomonadota</taxon>
        <taxon>Alphaproteobacteria</taxon>
        <taxon>Sphingomonadales</taxon>
        <taxon>Sphingomonadaceae</taxon>
        <taxon>Sphingomonas</taxon>
    </lineage>
</organism>
<dbReference type="PANTHER" id="PTHR33988">
    <property type="entry name" value="ENDORIBONUCLEASE MAZF-RELATED"/>
    <property type="match status" value="1"/>
</dbReference>
<accession>A0ABU9XN30</accession>
<dbReference type="Gene3D" id="2.30.30.110">
    <property type="match status" value="1"/>
</dbReference>
<keyword evidence="1" id="KW-0378">Hydrolase</keyword>
<name>A0ABU9XN30_9SPHN</name>
<protein>
    <submittedName>
        <fullName evidence="1">Type II toxin-antitoxin system PemK/MazF family toxin</fullName>
        <ecNumber evidence="1">3.1.-.-</ecNumber>
    </submittedName>
</protein>
<dbReference type="SUPFAM" id="SSF50118">
    <property type="entry name" value="Cell growth inhibitor/plasmid maintenance toxic component"/>
    <property type="match status" value="1"/>
</dbReference>